<dbReference type="RefSeq" id="YP_010099367.1">
    <property type="nucleotide sequence ID" value="NC_055776.1"/>
</dbReference>
<dbReference type="EMBL" id="MH976512">
    <property type="protein sequence ID" value="AYR02931.1"/>
    <property type="molecule type" value="Genomic_DNA"/>
</dbReference>
<evidence type="ECO:0000313" key="2">
    <source>
        <dbReference type="Proteomes" id="UP000273369"/>
    </source>
</evidence>
<protein>
    <submittedName>
        <fullName evidence="1">Uncharacterized protein</fullName>
    </submittedName>
</protein>
<sequence length="63" mass="6807">MTTRVQSVLVEVPTDDFTSSDVQVSRMVVDVPVDGFGPSLVESLYPSTTLYPSEDLYPTGPPS</sequence>
<dbReference type="GeneID" id="65117054"/>
<dbReference type="Proteomes" id="UP000273369">
    <property type="component" value="Segment"/>
</dbReference>
<name>A0A3G3M915_9CAUD</name>
<organism evidence="1 2">
    <name type="scientific">Gordonia phage Geodirt</name>
    <dbReference type="NCBI Taxonomy" id="2483670"/>
    <lineage>
        <taxon>Viruses</taxon>
        <taxon>Duplodnaviria</taxon>
        <taxon>Heunggongvirae</taxon>
        <taxon>Uroviricota</taxon>
        <taxon>Caudoviricetes</taxon>
        <taxon>Stackebrandtviridae</taxon>
        <taxon>Schenleyvirinae</taxon>
        <taxon>Vividuovirus</taxon>
        <taxon>Vividuovirus geodirt</taxon>
    </lineage>
</organism>
<gene>
    <name evidence="1" type="primary">37</name>
    <name evidence="1" type="ORF">SEA_GEODIRT_37</name>
</gene>
<reference evidence="1 2" key="1">
    <citation type="submission" date="2018-09" db="EMBL/GenBank/DDBJ databases">
        <authorList>
            <person name="Pope W.H."/>
            <person name="Garlena R.A."/>
            <person name="Russell D.A."/>
            <person name="Jacobs-Sera D."/>
            <person name="Hatfull G.F."/>
        </authorList>
    </citation>
    <scope>NUCLEOTIDE SEQUENCE [LARGE SCALE GENOMIC DNA]</scope>
</reference>
<dbReference type="KEGG" id="vg:65117054"/>
<accession>A0A3G3M915</accession>
<evidence type="ECO:0000313" key="1">
    <source>
        <dbReference type="EMBL" id="AYR02931.1"/>
    </source>
</evidence>
<keyword evidence="2" id="KW-1185">Reference proteome</keyword>
<proteinExistence type="predicted"/>